<evidence type="ECO:0000313" key="3">
    <source>
        <dbReference type="EMBL" id="MBI9113583.1"/>
    </source>
</evidence>
<dbReference type="GO" id="GO:0006508">
    <property type="term" value="P:proteolysis"/>
    <property type="evidence" value="ECO:0007669"/>
    <property type="project" value="InterPro"/>
</dbReference>
<evidence type="ECO:0000256" key="1">
    <source>
        <dbReference type="SAM" id="MobiDB-lite"/>
    </source>
</evidence>
<sequence>MRLSAPSRPLPRRAVVVGLCVLLAAVVVVVVLAVLAERRAREAAEETRAEAAALSSRHALLVAEATAYGEELREQADRDAAAAAQADLEAAVADSTVAVDAAQAVLDASADRVADNLVRQQLADAIVAARESHGTDAATVRAATEALGPAQQAVVDAEAAWVAEEERLAAEAEAAEQADTAEGGTAPGVPAPAQAGPAPQCVDDSTYSGPAFYTSAPGEGGDGSNGNIPASQMTRLSWGHDTVGTPQYLVTSAARALDRLNAAYRAHFGEDLRLDLTYRSYDEQVRMREALGSVAAVPGTSSHGTGRALDVPEWSCFQFGSARRDWLVTNGPSYGWVSPSWARSGGSNPEYWHYEFTG</sequence>
<dbReference type="Gene3D" id="3.30.1380.10">
    <property type="match status" value="1"/>
</dbReference>
<proteinExistence type="predicted"/>
<dbReference type="RefSeq" id="WP_198732146.1">
    <property type="nucleotide sequence ID" value="NZ_JAEINH010000001.1"/>
</dbReference>
<reference evidence="3" key="1">
    <citation type="submission" date="2020-12" db="EMBL/GenBank/DDBJ databases">
        <title>Sanguibacter suaedae sp. nov., isolated from Suaeda aralocaspica.</title>
        <authorList>
            <person name="Ma Q."/>
        </authorList>
    </citation>
    <scope>NUCLEOTIDE SEQUENCE</scope>
    <source>
        <strain evidence="3">YZGR15</strain>
    </source>
</reference>
<gene>
    <name evidence="3" type="ORF">JAV76_00985</name>
</gene>
<dbReference type="SUPFAM" id="SSF55166">
    <property type="entry name" value="Hedgehog/DD-peptidase"/>
    <property type="match status" value="1"/>
</dbReference>
<feature type="domain" description="D-alanyl-D-alanine carboxypeptidase-like core" evidence="2">
    <location>
        <begin position="248"/>
        <end position="358"/>
    </location>
</feature>
<keyword evidence="4" id="KW-1185">Reference proteome</keyword>
<dbReference type="Proteomes" id="UP000602087">
    <property type="component" value="Unassembled WGS sequence"/>
</dbReference>
<accession>A0A934I1R1</accession>
<dbReference type="AlphaFoldDB" id="A0A934I1R1"/>
<feature type="region of interest" description="Disordered" evidence="1">
    <location>
        <begin position="168"/>
        <end position="232"/>
    </location>
</feature>
<evidence type="ECO:0000313" key="4">
    <source>
        <dbReference type="Proteomes" id="UP000602087"/>
    </source>
</evidence>
<name>A0A934I1R1_9MICO</name>
<dbReference type="GO" id="GO:0008233">
    <property type="term" value="F:peptidase activity"/>
    <property type="evidence" value="ECO:0007669"/>
    <property type="project" value="InterPro"/>
</dbReference>
<dbReference type="Pfam" id="PF02557">
    <property type="entry name" value="VanY"/>
    <property type="match status" value="1"/>
</dbReference>
<feature type="compositionally biased region" description="Low complexity" evidence="1">
    <location>
        <begin position="171"/>
        <end position="199"/>
    </location>
</feature>
<dbReference type="EMBL" id="JAEINH010000001">
    <property type="protein sequence ID" value="MBI9113583.1"/>
    <property type="molecule type" value="Genomic_DNA"/>
</dbReference>
<evidence type="ECO:0000259" key="2">
    <source>
        <dbReference type="Pfam" id="PF02557"/>
    </source>
</evidence>
<dbReference type="InterPro" id="IPR003709">
    <property type="entry name" value="VanY-like_core_dom"/>
</dbReference>
<dbReference type="InterPro" id="IPR009045">
    <property type="entry name" value="Zn_M74/Hedgehog-like"/>
</dbReference>
<dbReference type="CDD" id="cd14814">
    <property type="entry name" value="Peptidase_M15"/>
    <property type="match status" value="1"/>
</dbReference>
<organism evidence="3 4">
    <name type="scientific">Sanguibacter suaedae</name>
    <dbReference type="NCBI Taxonomy" id="2795737"/>
    <lineage>
        <taxon>Bacteria</taxon>
        <taxon>Bacillati</taxon>
        <taxon>Actinomycetota</taxon>
        <taxon>Actinomycetes</taxon>
        <taxon>Micrococcales</taxon>
        <taxon>Sanguibacteraceae</taxon>
        <taxon>Sanguibacter</taxon>
    </lineage>
</organism>
<comment type="caution">
    <text evidence="3">The sequence shown here is derived from an EMBL/GenBank/DDBJ whole genome shotgun (WGS) entry which is preliminary data.</text>
</comment>
<protein>
    <submittedName>
        <fullName evidence="3">M15 family metallopeptidase</fullName>
    </submittedName>
</protein>